<dbReference type="SUPFAM" id="SSF53335">
    <property type="entry name" value="S-adenosyl-L-methionine-dependent methyltransferases"/>
    <property type="match status" value="1"/>
</dbReference>
<reference evidence="7 8" key="1">
    <citation type="submission" date="2020-01" db="EMBL/GenBank/DDBJ databases">
        <title>Draft genome sequence of Cand. Neptunochlamydia vexilliferae K9.</title>
        <authorList>
            <person name="Schulz F."/>
            <person name="Koestlbacher S."/>
            <person name="Wascher F."/>
            <person name="Pizzetti I."/>
            <person name="Horn M."/>
        </authorList>
    </citation>
    <scope>NUCLEOTIDE SEQUENCE [LARGE SCALE GENOMIC DNA]</scope>
    <source>
        <strain evidence="7 8">K9</strain>
    </source>
</reference>
<dbReference type="InterPro" id="IPR054728">
    <property type="entry name" value="RsmB-like_ferredoxin"/>
</dbReference>
<dbReference type="InterPro" id="IPR049560">
    <property type="entry name" value="MeTrfase_RsmB-F_NOP2_cat"/>
</dbReference>
<dbReference type="InterPro" id="IPR001678">
    <property type="entry name" value="MeTrfase_RsmB-F_NOP2_dom"/>
</dbReference>
<feature type="domain" description="SAM-dependent MTase RsmB/NOP-type" evidence="6">
    <location>
        <begin position="115"/>
        <end position="374"/>
    </location>
</feature>
<keyword evidence="8" id="KW-1185">Reference proteome</keyword>
<comment type="caution">
    <text evidence="7">The sequence shown here is derived from an EMBL/GenBank/DDBJ whole genome shotgun (WGS) entry which is preliminary data.</text>
</comment>
<dbReference type="Pfam" id="PF01189">
    <property type="entry name" value="Methyltr_RsmB-F"/>
    <property type="match status" value="1"/>
</dbReference>
<dbReference type="EMBL" id="JAAEJV010000005">
    <property type="protein sequence ID" value="MBF5058891.1"/>
    <property type="molecule type" value="Genomic_DNA"/>
</dbReference>
<evidence type="ECO:0000256" key="2">
    <source>
        <dbReference type="ARBA" id="ARBA00022679"/>
    </source>
</evidence>
<dbReference type="PANTHER" id="PTHR22807">
    <property type="entry name" value="NOP2 YEAST -RELATED NOL1/NOP2/FMU SUN DOMAIN-CONTAINING"/>
    <property type="match status" value="1"/>
</dbReference>
<dbReference type="CDD" id="cd02440">
    <property type="entry name" value="AdoMet_MTases"/>
    <property type="match status" value="1"/>
</dbReference>
<keyword evidence="1 5" id="KW-0489">Methyltransferase</keyword>
<evidence type="ECO:0000256" key="3">
    <source>
        <dbReference type="ARBA" id="ARBA00022691"/>
    </source>
</evidence>
<dbReference type="Pfam" id="PF22458">
    <property type="entry name" value="RsmF-B_ferredox"/>
    <property type="match status" value="1"/>
</dbReference>
<evidence type="ECO:0000259" key="6">
    <source>
        <dbReference type="PROSITE" id="PS51686"/>
    </source>
</evidence>
<comment type="similarity">
    <text evidence="5">Belongs to the class I-like SAM-binding methyltransferase superfamily. RsmB/NOP family.</text>
</comment>
<feature type="binding site" evidence="5">
    <location>
        <position position="228"/>
    </location>
    <ligand>
        <name>S-adenosyl-L-methionine</name>
        <dbReference type="ChEBI" id="CHEBI:59789"/>
    </ligand>
</feature>
<evidence type="ECO:0000256" key="4">
    <source>
        <dbReference type="ARBA" id="ARBA00022884"/>
    </source>
</evidence>
<dbReference type="PROSITE" id="PS51686">
    <property type="entry name" value="SAM_MT_RSMB_NOP"/>
    <property type="match status" value="1"/>
</dbReference>
<comment type="caution">
    <text evidence="5">Lacks conserved residue(s) required for the propagation of feature annotation.</text>
</comment>
<evidence type="ECO:0000313" key="7">
    <source>
        <dbReference type="EMBL" id="MBF5058891.1"/>
    </source>
</evidence>
<dbReference type="InterPro" id="IPR029063">
    <property type="entry name" value="SAM-dependent_MTases_sf"/>
</dbReference>
<keyword evidence="2 5" id="KW-0808">Transferase</keyword>
<dbReference type="PRINTS" id="PR02008">
    <property type="entry name" value="RCMTFAMILY"/>
</dbReference>
<dbReference type="RefSeq" id="WP_194847181.1">
    <property type="nucleotide sequence ID" value="NZ_JAAEJV010000005.1"/>
</dbReference>
<evidence type="ECO:0000256" key="1">
    <source>
        <dbReference type="ARBA" id="ARBA00022603"/>
    </source>
</evidence>
<organism evidence="7 8">
    <name type="scientific">Candidatus Neptunichlamydia vexilliferae</name>
    <dbReference type="NCBI Taxonomy" id="1651774"/>
    <lineage>
        <taxon>Bacteria</taxon>
        <taxon>Pseudomonadati</taxon>
        <taxon>Chlamydiota</taxon>
        <taxon>Chlamydiia</taxon>
        <taxon>Parachlamydiales</taxon>
        <taxon>Simkaniaceae</taxon>
        <taxon>Candidatus Neptunichlamydia</taxon>
    </lineage>
</organism>
<dbReference type="EC" id="2.1.1.176" evidence="7"/>
<dbReference type="Proteomes" id="UP001194714">
    <property type="component" value="Unassembled WGS sequence"/>
</dbReference>
<accession>A0ABS0AXM9</accession>
<sequence length="374" mass="43420">MKEFRRYHLLKILEGQEKSSLPLDAFLRDYFRENRAVGSKDRQEICETLYGMIRWRGLIDAHCDKPIHWEDRLAAYQKLPTYDVSSLPKHVQVSFPKFFFEKLKKYYGEERAVELCLASNEKAPTMVRVNALKITREELLKKWEKEYAVSRCMQSPHGIIFHKKINFFALPEFKEGLFEIQDEGSQLVASHMDVKPNDHVLDYCAGSGGKTLAFAPQMRGKGQIYLYDIRPHALKEAKKRLKRAGIQNSQILDPKKLNKRGLIGRMDWLLLDVPCSGTGTLRRNPDMKWKLKPEMIDHLVKEQRKIFDDALKFVRPGGKIVYATCSILPEENEEQVDDFMKRYGLTLAASSFQSFPKNGEMDGFFCAILSRMQK</sequence>
<keyword evidence="4 5" id="KW-0694">RNA-binding</keyword>
<keyword evidence="3 5" id="KW-0949">S-adenosyl-L-methionine</keyword>
<dbReference type="GO" id="GO:0008168">
    <property type="term" value="F:methyltransferase activity"/>
    <property type="evidence" value="ECO:0007669"/>
    <property type="project" value="UniProtKB-KW"/>
</dbReference>
<proteinExistence type="inferred from homology"/>
<name>A0ABS0AXM9_9BACT</name>
<dbReference type="GO" id="GO:0032259">
    <property type="term" value="P:methylation"/>
    <property type="evidence" value="ECO:0007669"/>
    <property type="project" value="UniProtKB-KW"/>
</dbReference>
<feature type="binding site" evidence="5">
    <location>
        <position position="272"/>
    </location>
    <ligand>
        <name>S-adenosyl-L-methionine</name>
        <dbReference type="ChEBI" id="CHEBI:59789"/>
    </ligand>
</feature>
<dbReference type="Gene3D" id="3.40.50.150">
    <property type="entry name" value="Vaccinia Virus protein VP39"/>
    <property type="match status" value="1"/>
</dbReference>
<evidence type="ECO:0000256" key="5">
    <source>
        <dbReference type="PROSITE-ProRule" id="PRU01023"/>
    </source>
</evidence>
<dbReference type="InterPro" id="IPR023267">
    <property type="entry name" value="RCMT"/>
</dbReference>
<dbReference type="Gene3D" id="3.30.70.1170">
    <property type="entry name" value="Sun protein, domain 3"/>
    <property type="match status" value="1"/>
</dbReference>
<dbReference type="PANTHER" id="PTHR22807:SF54">
    <property type="entry name" value="CHROMOSOME UNDETERMINED SCAFFOLD_82, WHOLE GENOME SHOTGUN SEQUENCE"/>
    <property type="match status" value="1"/>
</dbReference>
<feature type="active site" description="Nucleophile" evidence="5">
    <location>
        <position position="325"/>
    </location>
</feature>
<evidence type="ECO:0000313" key="8">
    <source>
        <dbReference type="Proteomes" id="UP001194714"/>
    </source>
</evidence>
<gene>
    <name evidence="7" type="ORF">NEPTK9_000391</name>
</gene>
<protein>
    <submittedName>
        <fullName evidence="7">Ribosomal RNA small subunit methyltransferase B</fullName>
        <ecNumber evidence="7">2.1.1.176</ecNumber>
    </submittedName>
</protein>